<dbReference type="InterPro" id="IPR009057">
    <property type="entry name" value="Homeodomain-like_sf"/>
</dbReference>
<dbReference type="Gene3D" id="1.10.357.10">
    <property type="entry name" value="Tetracycline Repressor, domain 2"/>
    <property type="match status" value="1"/>
</dbReference>
<dbReference type="EMBL" id="JAOTPO010000002">
    <property type="protein sequence ID" value="MDE5412374.1"/>
    <property type="molecule type" value="Genomic_DNA"/>
</dbReference>
<evidence type="ECO:0000256" key="1">
    <source>
        <dbReference type="ARBA" id="ARBA00022491"/>
    </source>
</evidence>
<name>A0ABT5VA93_9BACI</name>
<dbReference type="PANTHER" id="PTHR43479">
    <property type="entry name" value="ACREF/ENVCD OPERON REPRESSOR-RELATED"/>
    <property type="match status" value="1"/>
</dbReference>
<organism evidence="5 6">
    <name type="scientific">Alkalihalobacterium chitinilyticum</name>
    <dbReference type="NCBI Taxonomy" id="2980103"/>
    <lineage>
        <taxon>Bacteria</taxon>
        <taxon>Bacillati</taxon>
        <taxon>Bacillota</taxon>
        <taxon>Bacilli</taxon>
        <taxon>Bacillales</taxon>
        <taxon>Bacillaceae</taxon>
        <taxon>Alkalihalobacterium</taxon>
    </lineage>
</organism>
<comment type="caution">
    <text evidence="5">The sequence shown here is derived from an EMBL/GenBank/DDBJ whole genome shotgun (WGS) entry which is preliminary data.</text>
</comment>
<dbReference type="Gene3D" id="1.10.10.60">
    <property type="entry name" value="Homeodomain-like"/>
    <property type="match status" value="1"/>
</dbReference>
<accession>A0ABT5VA93</accession>
<dbReference type="InterPro" id="IPR050624">
    <property type="entry name" value="HTH-type_Tx_Regulator"/>
</dbReference>
<evidence type="ECO:0000256" key="2">
    <source>
        <dbReference type="ARBA" id="ARBA00023125"/>
    </source>
</evidence>
<evidence type="ECO:0000313" key="6">
    <source>
        <dbReference type="Proteomes" id="UP001148125"/>
    </source>
</evidence>
<keyword evidence="1" id="KW-0678">Repressor</keyword>
<gene>
    <name evidence="5" type="ORF">N7Z68_03180</name>
</gene>
<dbReference type="SUPFAM" id="SSF46689">
    <property type="entry name" value="Homeodomain-like"/>
    <property type="match status" value="1"/>
</dbReference>
<evidence type="ECO:0000259" key="4">
    <source>
        <dbReference type="PROSITE" id="PS50977"/>
    </source>
</evidence>
<dbReference type="PANTHER" id="PTHR43479:SF11">
    <property type="entry name" value="ACREF_ENVCD OPERON REPRESSOR-RELATED"/>
    <property type="match status" value="1"/>
</dbReference>
<dbReference type="SUPFAM" id="SSF48498">
    <property type="entry name" value="Tetracyclin repressor-like, C-terminal domain"/>
    <property type="match status" value="1"/>
</dbReference>
<dbReference type="PRINTS" id="PR00455">
    <property type="entry name" value="HTHTETR"/>
</dbReference>
<sequence length="217" mass="25000">MNEWSFILMSNLIKSCSERKNAMGKKRGPKYDQIIEAAVKVIAENGYHHAQVSKIAKEAGVADGTIYLYFKNKEDILISLFEEKMGRFVDKIQEQIEGSLTAKDKLFILIEMHFKQLAENRPLAIVTQLELRQSNPELRWKINEVLKKYLDLMDTVLTEGKESGYFSEDLDFRLARQMIFGTLDEVVTNWVMKDCKYDLVSLAKPMHQLLVGGLCSR</sequence>
<dbReference type="InterPro" id="IPR036271">
    <property type="entry name" value="Tet_transcr_reg_TetR-rel_C_sf"/>
</dbReference>
<evidence type="ECO:0000256" key="3">
    <source>
        <dbReference type="PROSITE-ProRule" id="PRU00335"/>
    </source>
</evidence>
<proteinExistence type="predicted"/>
<dbReference type="Proteomes" id="UP001148125">
    <property type="component" value="Unassembled WGS sequence"/>
</dbReference>
<dbReference type="Pfam" id="PF08359">
    <property type="entry name" value="TetR_C_4"/>
    <property type="match status" value="1"/>
</dbReference>
<dbReference type="InterPro" id="IPR013570">
    <property type="entry name" value="Tscrpt_reg_YsiA_C"/>
</dbReference>
<keyword evidence="6" id="KW-1185">Reference proteome</keyword>
<evidence type="ECO:0000313" key="5">
    <source>
        <dbReference type="EMBL" id="MDE5412374.1"/>
    </source>
</evidence>
<keyword evidence="2 3" id="KW-0238">DNA-binding</keyword>
<feature type="domain" description="HTH tetR-type" evidence="4">
    <location>
        <begin position="28"/>
        <end position="88"/>
    </location>
</feature>
<feature type="DNA-binding region" description="H-T-H motif" evidence="3">
    <location>
        <begin position="51"/>
        <end position="70"/>
    </location>
</feature>
<dbReference type="PROSITE" id="PS50977">
    <property type="entry name" value="HTH_TETR_2"/>
    <property type="match status" value="1"/>
</dbReference>
<dbReference type="InterPro" id="IPR001647">
    <property type="entry name" value="HTH_TetR"/>
</dbReference>
<dbReference type="Pfam" id="PF00440">
    <property type="entry name" value="TetR_N"/>
    <property type="match status" value="1"/>
</dbReference>
<protein>
    <submittedName>
        <fullName evidence="5">TetR family transcriptional regulator</fullName>
    </submittedName>
</protein>
<reference evidence="5" key="1">
    <citation type="submission" date="2024-05" db="EMBL/GenBank/DDBJ databases">
        <title>Alkalihalobacillus sp. strain MEB203 novel alkaliphilic bacterium from Lonar Lake, India.</title>
        <authorList>
            <person name="Joshi A."/>
            <person name="Thite S."/>
            <person name="Mengade P."/>
        </authorList>
    </citation>
    <scope>NUCLEOTIDE SEQUENCE</scope>
    <source>
        <strain evidence="5">MEB 203</strain>
    </source>
</reference>